<gene>
    <name evidence="1" type="ORF">FB45DRAFT_917555</name>
</gene>
<evidence type="ECO:0000313" key="1">
    <source>
        <dbReference type="EMBL" id="KAJ7631124.1"/>
    </source>
</evidence>
<reference evidence="1" key="1">
    <citation type="submission" date="2023-03" db="EMBL/GenBank/DDBJ databases">
        <title>Massive genome expansion in bonnet fungi (Mycena s.s.) driven by repeated elements and novel gene families across ecological guilds.</title>
        <authorList>
            <consortium name="Lawrence Berkeley National Laboratory"/>
            <person name="Harder C.B."/>
            <person name="Miyauchi S."/>
            <person name="Viragh M."/>
            <person name="Kuo A."/>
            <person name="Thoen E."/>
            <person name="Andreopoulos B."/>
            <person name="Lu D."/>
            <person name="Skrede I."/>
            <person name="Drula E."/>
            <person name="Henrissat B."/>
            <person name="Morin E."/>
            <person name="Kohler A."/>
            <person name="Barry K."/>
            <person name="LaButti K."/>
            <person name="Morin E."/>
            <person name="Salamov A."/>
            <person name="Lipzen A."/>
            <person name="Mereny Z."/>
            <person name="Hegedus B."/>
            <person name="Baldrian P."/>
            <person name="Stursova M."/>
            <person name="Weitz H."/>
            <person name="Taylor A."/>
            <person name="Grigoriev I.V."/>
            <person name="Nagy L.G."/>
            <person name="Martin F."/>
            <person name="Kauserud H."/>
        </authorList>
    </citation>
    <scope>NUCLEOTIDE SEQUENCE</scope>
    <source>
        <strain evidence="1">9284</strain>
    </source>
</reference>
<sequence>MPIAALLPWILTVLVLRVHVHWLLPLVLFEFASEPSKVARLICHRRGSVQNKHRGFYNRSQPYGSLHTWEFPLSALRALNFVRQIKELWGRALGLRRAHQNNASSPHSVDLHHPHAQPLHNLPPLPLSKPSAPAVLFCSRDRLWWPGHPPPGT</sequence>
<keyword evidence="2" id="KW-1185">Reference proteome</keyword>
<organism evidence="1 2">
    <name type="scientific">Roridomyces roridus</name>
    <dbReference type="NCBI Taxonomy" id="1738132"/>
    <lineage>
        <taxon>Eukaryota</taxon>
        <taxon>Fungi</taxon>
        <taxon>Dikarya</taxon>
        <taxon>Basidiomycota</taxon>
        <taxon>Agaricomycotina</taxon>
        <taxon>Agaricomycetes</taxon>
        <taxon>Agaricomycetidae</taxon>
        <taxon>Agaricales</taxon>
        <taxon>Marasmiineae</taxon>
        <taxon>Mycenaceae</taxon>
        <taxon>Roridomyces</taxon>
    </lineage>
</organism>
<evidence type="ECO:0000313" key="2">
    <source>
        <dbReference type="Proteomes" id="UP001221142"/>
    </source>
</evidence>
<dbReference type="AlphaFoldDB" id="A0AAD7BUY8"/>
<proteinExistence type="predicted"/>
<dbReference type="Proteomes" id="UP001221142">
    <property type="component" value="Unassembled WGS sequence"/>
</dbReference>
<comment type="caution">
    <text evidence="1">The sequence shown here is derived from an EMBL/GenBank/DDBJ whole genome shotgun (WGS) entry which is preliminary data.</text>
</comment>
<dbReference type="EMBL" id="JARKIF010000009">
    <property type="protein sequence ID" value="KAJ7631124.1"/>
    <property type="molecule type" value="Genomic_DNA"/>
</dbReference>
<name>A0AAD7BUY8_9AGAR</name>
<accession>A0AAD7BUY8</accession>
<protein>
    <submittedName>
        <fullName evidence="1">Uncharacterized protein</fullName>
    </submittedName>
</protein>